<dbReference type="EMBL" id="VDUY01000007">
    <property type="protein sequence ID" value="TXL63733.1"/>
    <property type="molecule type" value="Genomic_DNA"/>
</dbReference>
<evidence type="ECO:0000259" key="6">
    <source>
        <dbReference type="PROSITE" id="PS51635"/>
    </source>
</evidence>
<evidence type="ECO:0000256" key="1">
    <source>
        <dbReference type="ARBA" id="ARBA00022801"/>
    </source>
</evidence>
<evidence type="ECO:0000256" key="4">
    <source>
        <dbReference type="PROSITE-ProRule" id="PRU01161"/>
    </source>
</evidence>
<gene>
    <name evidence="7" type="ORF">FHP08_15605</name>
</gene>
<evidence type="ECO:0000256" key="5">
    <source>
        <dbReference type="SAM" id="MobiDB-lite"/>
    </source>
</evidence>
<dbReference type="SUPFAM" id="SSF52151">
    <property type="entry name" value="FabD/lysophospholipase-like"/>
    <property type="match status" value="1"/>
</dbReference>
<feature type="region of interest" description="Disordered" evidence="5">
    <location>
        <begin position="1"/>
        <end position="39"/>
    </location>
</feature>
<keyword evidence="3 4" id="KW-0443">Lipid metabolism</keyword>
<dbReference type="PROSITE" id="PS51635">
    <property type="entry name" value="PNPLA"/>
    <property type="match status" value="1"/>
</dbReference>
<dbReference type="AlphaFoldDB" id="A0A5C8NT62"/>
<dbReference type="Gene3D" id="3.40.1090.10">
    <property type="entry name" value="Cytosolic phospholipase A2 catalytic domain"/>
    <property type="match status" value="2"/>
</dbReference>
<dbReference type="PANTHER" id="PTHR14226">
    <property type="entry name" value="NEUROPATHY TARGET ESTERASE/SWISS CHEESE D.MELANOGASTER"/>
    <property type="match status" value="1"/>
</dbReference>
<name>A0A5C8NT62_9BURK</name>
<protein>
    <submittedName>
        <fullName evidence="7">Patatin-like phospholipase family protein</fullName>
    </submittedName>
</protein>
<organism evidence="7 8">
    <name type="scientific">Zeimonas arvi</name>
    <dbReference type="NCBI Taxonomy" id="2498847"/>
    <lineage>
        <taxon>Bacteria</taxon>
        <taxon>Pseudomonadati</taxon>
        <taxon>Pseudomonadota</taxon>
        <taxon>Betaproteobacteria</taxon>
        <taxon>Burkholderiales</taxon>
        <taxon>Burkholderiaceae</taxon>
        <taxon>Zeimonas</taxon>
    </lineage>
</organism>
<dbReference type="InterPro" id="IPR050301">
    <property type="entry name" value="NTE"/>
</dbReference>
<feature type="active site" description="Proton acceptor" evidence="4">
    <location>
        <position position="206"/>
    </location>
</feature>
<sequence>MSGSADSPRRNGTGPARDKAPAGGARGRNSHPTVNLGLQGGGSHGAFTWGVLDRLLEDGRLDFEGLSGASAGAMNAVVMAQGWMDGGRDGAREALERFWRSVGGGSGIFGTEMLGAWADLLMRTFSPYHLNPANLNPLRGILDTQVDFERLREESPFRLFVSATNVRTSHVRVFATQEMSVDVLLASSCLPTVFHAVTIDGEGYWDGGYLADPPLFPFFYECRSRDLLVIMVNPLARDRVPRNPGEILDRLNEITFNASLISEMRAIAFVQKLLGEGWLKPEFESMLRNVLVHAVRAEGLAGLGSESKFTTATPFLLDLRERGREAAGAWLAENFQHVGKRSSVDVRRTFLSPT</sequence>
<dbReference type="RefSeq" id="WP_147705426.1">
    <property type="nucleotide sequence ID" value="NZ_VDUY01000007.1"/>
</dbReference>
<proteinExistence type="predicted"/>
<feature type="short sequence motif" description="DGA/G" evidence="4">
    <location>
        <begin position="206"/>
        <end position="208"/>
    </location>
</feature>
<dbReference type="GO" id="GO:0016787">
    <property type="term" value="F:hydrolase activity"/>
    <property type="evidence" value="ECO:0007669"/>
    <property type="project" value="UniProtKB-UniRule"/>
</dbReference>
<evidence type="ECO:0000313" key="8">
    <source>
        <dbReference type="Proteomes" id="UP000321548"/>
    </source>
</evidence>
<feature type="domain" description="PNPLA" evidence="6">
    <location>
        <begin position="36"/>
        <end position="219"/>
    </location>
</feature>
<dbReference type="Pfam" id="PF01734">
    <property type="entry name" value="Patatin"/>
    <property type="match status" value="1"/>
</dbReference>
<evidence type="ECO:0000313" key="7">
    <source>
        <dbReference type="EMBL" id="TXL63733.1"/>
    </source>
</evidence>
<feature type="short sequence motif" description="GXSXG" evidence="4">
    <location>
        <begin position="68"/>
        <end position="72"/>
    </location>
</feature>
<comment type="caution">
    <text evidence="7">The sequence shown here is derived from an EMBL/GenBank/DDBJ whole genome shotgun (WGS) entry which is preliminary data.</text>
</comment>
<dbReference type="Proteomes" id="UP000321548">
    <property type="component" value="Unassembled WGS sequence"/>
</dbReference>
<keyword evidence="2 4" id="KW-0442">Lipid degradation</keyword>
<dbReference type="InterPro" id="IPR016035">
    <property type="entry name" value="Acyl_Trfase/lysoPLipase"/>
</dbReference>
<dbReference type="OrthoDB" id="9770965at2"/>
<feature type="short sequence motif" description="GXGXXG" evidence="4">
    <location>
        <begin position="40"/>
        <end position="45"/>
    </location>
</feature>
<dbReference type="InterPro" id="IPR002641">
    <property type="entry name" value="PNPLA_dom"/>
</dbReference>
<feature type="active site" description="Nucleophile" evidence="4">
    <location>
        <position position="70"/>
    </location>
</feature>
<keyword evidence="8" id="KW-1185">Reference proteome</keyword>
<accession>A0A5C8NT62</accession>
<reference evidence="7 8" key="1">
    <citation type="submission" date="2019-06" db="EMBL/GenBank/DDBJ databases">
        <title>Quisquiliibacterium sp. nov., isolated from a maize field.</title>
        <authorList>
            <person name="Lin S.-Y."/>
            <person name="Tsai C.-F."/>
            <person name="Young C.-C."/>
        </authorList>
    </citation>
    <scope>NUCLEOTIDE SEQUENCE [LARGE SCALE GENOMIC DNA]</scope>
    <source>
        <strain evidence="7 8">CC-CFT501</strain>
    </source>
</reference>
<dbReference type="PANTHER" id="PTHR14226:SF78">
    <property type="entry name" value="SLR0060 PROTEIN"/>
    <property type="match status" value="1"/>
</dbReference>
<evidence type="ECO:0000256" key="3">
    <source>
        <dbReference type="ARBA" id="ARBA00023098"/>
    </source>
</evidence>
<dbReference type="GO" id="GO:0016042">
    <property type="term" value="P:lipid catabolic process"/>
    <property type="evidence" value="ECO:0007669"/>
    <property type="project" value="UniProtKB-UniRule"/>
</dbReference>
<keyword evidence="1 4" id="KW-0378">Hydrolase</keyword>
<evidence type="ECO:0000256" key="2">
    <source>
        <dbReference type="ARBA" id="ARBA00022963"/>
    </source>
</evidence>